<keyword evidence="1" id="KW-0238">DNA-binding</keyword>
<sequence length="256" mass="27986">MTPAPEPSSRPGPEQVDGLEGGARLTIGQVLDELRGDFPSVTIPKIRFLEDKGLIKPERTPAGYRKFARADVDRLRYVLRMQRDHYLPLKVIGEHLDAIDRGLEPPPIDGVVPVVPTVALAADGLPSPESFRRRDPLRLSRRELLKVAGIEESLLDQLEQFGLLSARPGTGHYDTDALVIARTARELADFGFEPRHLRAFRAAADREVGLVEQVVAPLARGRDAAAAARAEEAVSEIAALSVRLHATLVKAGLRRG</sequence>
<dbReference type="Proteomes" id="UP001500621">
    <property type="component" value="Unassembled WGS sequence"/>
</dbReference>
<dbReference type="InterPro" id="IPR000551">
    <property type="entry name" value="MerR-type_HTH_dom"/>
</dbReference>
<accession>A0ABP8WNS9</accession>
<evidence type="ECO:0000256" key="2">
    <source>
        <dbReference type="SAM" id="MobiDB-lite"/>
    </source>
</evidence>
<dbReference type="EMBL" id="BAABIM010000003">
    <property type="protein sequence ID" value="GAA4692665.1"/>
    <property type="molecule type" value="Genomic_DNA"/>
</dbReference>
<evidence type="ECO:0000313" key="5">
    <source>
        <dbReference type="Proteomes" id="UP001500621"/>
    </source>
</evidence>
<dbReference type="PANTHER" id="PTHR30204:SF89">
    <property type="entry name" value="HTH MERR-TYPE DOMAIN-CONTAINING PROTEIN"/>
    <property type="match status" value="1"/>
</dbReference>
<dbReference type="Gene3D" id="1.10.1660.10">
    <property type="match status" value="1"/>
</dbReference>
<protein>
    <submittedName>
        <fullName evidence="4">MerR family transcriptional regulator</fullName>
    </submittedName>
</protein>
<dbReference type="PANTHER" id="PTHR30204">
    <property type="entry name" value="REDOX-CYCLING DRUG-SENSING TRANSCRIPTIONAL ACTIVATOR SOXR"/>
    <property type="match status" value="1"/>
</dbReference>
<dbReference type="RefSeq" id="WP_425576619.1">
    <property type="nucleotide sequence ID" value="NZ_BAABIM010000003.1"/>
</dbReference>
<feature type="compositionally biased region" description="Pro residues" evidence="2">
    <location>
        <begin position="1"/>
        <end position="10"/>
    </location>
</feature>
<dbReference type="InterPro" id="IPR047057">
    <property type="entry name" value="MerR_fam"/>
</dbReference>
<dbReference type="CDD" id="cd00592">
    <property type="entry name" value="HTH_MerR-like"/>
    <property type="match status" value="1"/>
</dbReference>
<comment type="caution">
    <text evidence="4">The sequence shown here is derived from an EMBL/GenBank/DDBJ whole genome shotgun (WGS) entry which is preliminary data.</text>
</comment>
<dbReference type="PROSITE" id="PS50937">
    <property type="entry name" value="HTH_MERR_2"/>
    <property type="match status" value="1"/>
</dbReference>
<evidence type="ECO:0000256" key="1">
    <source>
        <dbReference type="ARBA" id="ARBA00023125"/>
    </source>
</evidence>
<gene>
    <name evidence="4" type="ORF">GCM10023226_33270</name>
</gene>
<name>A0ABP8WNS9_9ACTN</name>
<dbReference type="SUPFAM" id="SSF46955">
    <property type="entry name" value="Putative DNA-binding domain"/>
    <property type="match status" value="1"/>
</dbReference>
<proteinExistence type="predicted"/>
<feature type="region of interest" description="Disordered" evidence="2">
    <location>
        <begin position="1"/>
        <end position="21"/>
    </location>
</feature>
<evidence type="ECO:0000259" key="3">
    <source>
        <dbReference type="PROSITE" id="PS50937"/>
    </source>
</evidence>
<organism evidence="4 5">
    <name type="scientific">Nocardioides nanhaiensis</name>
    <dbReference type="NCBI Taxonomy" id="1476871"/>
    <lineage>
        <taxon>Bacteria</taxon>
        <taxon>Bacillati</taxon>
        <taxon>Actinomycetota</taxon>
        <taxon>Actinomycetes</taxon>
        <taxon>Propionibacteriales</taxon>
        <taxon>Nocardioidaceae</taxon>
        <taxon>Nocardioides</taxon>
    </lineage>
</organism>
<dbReference type="Pfam" id="PF13411">
    <property type="entry name" value="MerR_1"/>
    <property type="match status" value="1"/>
</dbReference>
<keyword evidence="5" id="KW-1185">Reference proteome</keyword>
<evidence type="ECO:0000313" key="4">
    <source>
        <dbReference type="EMBL" id="GAA4692665.1"/>
    </source>
</evidence>
<dbReference type="InterPro" id="IPR009061">
    <property type="entry name" value="DNA-bd_dom_put_sf"/>
</dbReference>
<dbReference type="SMART" id="SM00422">
    <property type="entry name" value="HTH_MERR"/>
    <property type="match status" value="1"/>
</dbReference>
<feature type="domain" description="HTH merR-type" evidence="3">
    <location>
        <begin position="46"/>
        <end position="98"/>
    </location>
</feature>
<reference evidence="5" key="1">
    <citation type="journal article" date="2019" name="Int. J. Syst. Evol. Microbiol.">
        <title>The Global Catalogue of Microorganisms (GCM) 10K type strain sequencing project: providing services to taxonomists for standard genome sequencing and annotation.</title>
        <authorList>
            <consortium name="The Broad Institute Genomics Platform"/>
            <consortium name="The Broad Institute Genome Sequencing Center for Infectious Disease"/>
            <person name="Wu L."/>
            <person name="Ma J."/>
        </authorList>
    </citation>
    <scope>NUCLEOTIDE SEQUENCE [LARGE SCALE GENOMIC DNA]</scope>
    <source>
        <strain evidence="5">JCM 18127</strain>
    </source>
</reference>